<comment type="caution">
    <text evidence="1">The sequence shown here is derived from an EMBL/GenBank/DDBJ whole genome shotgun (WGS) entry which is preliminary data.</text>
</comment>
<evidence type="ECO:0000313" key="2">
    <source>
        <dbReference type="Proteomes" id="UP000019112"/>
    </source>
</evidence>
<dbReference type="RefSeq" id="WP_021827654.1">
    <property type="nucleotide sequence ID" value="NZ_AWTR02000039.1"/>
</dbReference>
<evidence type="ECO:0000313" key="1">
    <source>
        <dbReference type="EMBL" id="ETZ07510.1"/>
    </source>
</evidence>
<keyword evidence="2" id="KW-1185">Reference proteome</keyword>
<dbReference type="Proteomes" id="UP000019112">
    <property type="component" value="Unassembled WGS sequence"/>
</dbReference>
<protein>
    <submittedName>
        <fullName evidence="1">Uncharacterized protein</fullName>
    </submittedName>
</protein>
<dbReference type="OrthoDB" id="8480726at2"/>
<sequence length="211" mass="22802">MNYKILFILFLFVEIKKSYAGVMEVPSTFFKYTANLVTTGGKGCARCGTPYNVWCMDSYGNNKMMYNKPIESCFQITAGGCRPKDGAMEEARKYCASFGLILNEAQAGKQEQARGVANAQIKSTQKAINNAMPSATLALGAVASFSGVPGQALQGAISASTAMQEQNLNKKALKSQNKAFSQNVASIPLDQKNLSFSNEVENHSGQFVPYS</sequence>
<dbReference type="EMBL" id="AWTR02000039">
    <property type="protein sequence ID" value="ETZ07510.1"/>
    <property type="molecule type" value="Genomic_DNA"/>
</dbReference>
<gene>
    <name evidence="1" type="ORF">P618_200299</name>
</gene>
<dbReference type="AlphaFoldDB" id="W6THS5"/>
<organism evidence="1 2">
    <name type="scientific">Holospora obtusa F1</name>
    <dbReference type="NCBI Taxonomy" id="1399147"/>
    <lineage>
        <taxon>Bacteria</taxon>
        <taxon>Pseudomonadati</taxon>
        <taxon>Pseudomonadota</taxon>
        <taxon>Alphaproteobacteria</taxon>
        <taxon>Holosporales</taxon>
        <taxon>Holosporaceae</taxon>
        <taxon>Holospora</taxon>
    </lineage>
</organism>
<proteinExistence type="predicted"/>
<name>W6THS5_HOLOB</name>
<reference evidence="1 2" key="1">
    <citation type="journal article" date="2014" name="FEMS Microbiol. Lett.">
        <title>Draft genome sequences of three Holospora species (Holospora obtusa, Holospora undulata, and Holospora elegans), endonuclear symbiotic bacteria of the ciliate Paramecium caudatum.</title>
        <authorList>
            <person name="Dohra H."/>
            <person name="Tanaka K."/>
            <person name="Suzuki T."/>
            <person name="Fujishima M."/>
            <person name="Suzuki H."/>
        </authorList>
    </citation>
    <scope>NUCLEOTIDE SEQUENCE [LARGE SCALE GENOMIC DNA]</scope>
    <source>
        <strain evidence="1 2">F1</strain>
    </source>
</reference>
<accession>W6THS5</accession>